<proteinExistence type="predicted"/>
<evidence type="ECO:0000313" key="2">
    <source>
        <dbReference type="EMBL" id="XCG50860.1"/>
    </source>
</evidence>
<dbReference type="AlphaFoldDB" id="A0AAU8CX25"/>
<dbReference type="EMBL" id="CP159253">
    <property type="protein sequence ID" value="XCG50860.1"/>
    <property type="molecule type" value="Genomic_DNA"/>
</dbReference>
<evidence type="ECO:0000256" key="1">
    <source>
        <dbReference type="SAM" id="MobiDB-lite"/>
    </source>
</evidence>
<reference evidence="2" key="1">
    <citation type="submission" date="2024-06" db="EMBL/GenBank/DDBJ databases">
        <title>Mesorhizobium karijinii sp. nov., a symbiont of the iconic Swainsona formosa from arid Australia.</title>
        <authorList>
            <person name="Hill Y.J."/>
            <person name="Watkin E.L.J."/>
            <person name="O'Hara G.W."/>
            <person name="Terpolilli J."/>
            <person name="Tye M.L."/>
            <person name="Kohlmeier M.G."/>
        </authorList>
    </citation>
    <scope>NUCLEOTIDE SEQUENCE</scope>
    <source>
        <strain evidence="2">WSM2240</strain>
    </source>
</reference>
<dbReference type="RefSeq" id="WP_353641630.1">
    <property type="nucleotide sequence ID" value="NZ_CP159253.1"/>
</dbReference>
<gene>
    <name evidence="2" type="ORF">ABVK50_10445</name>
</gene>
<sequence length="54" mass="5914">MIKKFNAGRTKGRPDRVHGLKSAANDFGAEPFEISDRIDSDRGGSRQVFLVHAG</sequence>
<accession>A0AAU8CX25</accession>
<organism evidence="2">
    <name type="scientific">Mesorhizobium sp. WSM2240</name>
    <dbReference type="NCBI Taxonomy" id="3228851"/>
    <lineage>
        <taxon>Bacteria</taxon>
        <taxon>Pseudomonadati</taxon>
        <taxon>Pseudomonadota</taxon>
        <taxon>Alphaproteobacteria</taxon>
        <taxon>Hyphomicrobiales</taxon>
        <taxon>Phyllobacteriaceae</taxon>
        <taxon>Mesorhizobium</taxon>
    </lineage>
</organism>
<feature type="region of interest" description="Disordered" evidence="1">
    <location>
        <begin position="1"/>
        <end position="20"/>
    </location>
</feature>
<name>A0AAU8CX25_9HYPH</name>
<protein>
    <submittedName>
        <fullName evidence="2">Uncharacterized protein</fullName>
    </submittedName>
</protein>